<dbReference type="InterPro" id="IPR016181">
    <property type="entry name" value="Acyl_CoA_acyltransferase"/>
</dbReference>
<keyword evidence="3" id="KW-1185">Reference proteome</keyword>
<dbReference type="CDD" id="cd04301">
    <property type="entry name" value="NAT_SF"/>
    <property type="match status" value="1"/>
</dbReference>
<dbReference type="Proteomes" id="UP001309876">
    <property type="component" value="Unassembled WGS sequence"/>
</dbReference>
<dbReference type="InterPro" id="IPR052523">
    <property type="entry name" value="Trichothecene_AcTrans"/>
</dbReference>
<dbReference type="SUPFAM" id="SSF55729">
    <property type="entry name" value="Acyl-CoA N-acyltransferases (Nat)"/>
    <property type="match status" value="1"/>
</dbReference>
<evidence type="ECO:0000259" key="1">
    <source>
        <dbReference type="PROSITE" id="PS51186"/>
    </source>
</evidence>
<feature type="domain" description="N-acetyltransferase" evidence="1">
    <location>
        <begin position="66"/>
        <end position="195"/>
    </location>
</feature>
<name>A0AAN7SXM3_9EURO</name>
<dbReference type="AlphaFoldDB" id="A0AAN7SXM3"/>
<evidence type="ECO:0000313" key="2">
    <source>
        <dbReference type="EMBL" id="KAK5083715.1"/>
    </source>
</evidence>
<dbReference type="Pfam" id="PF13508">
    <property type="entry name" value="Acetyltransf_7"/>
    <property type="match status" value="1"/>
</dbReference>
<accession>A0AAN7SXM3</accession>
<dbReference type="GO" id="GO:0016747">
    <property type="term" value="F:acyltransferase activity, transferring groups other than amino-acyl groups"/>
    <property type="evidence" value="ECO:0007669"/>
    <property type="project" value="InterPro"/>
</dbReference>
<dbReference type="PANTHER" id="PTHR42791">
    <property type="entry name" value="GNAT FAMILY ACETYLTRANSFERASE"/>
    <property type="match status" value="1"/>
</dbReference>
<dbReference type="EMBL" id="JAVRRJ010000006">
    <property type="protein sequence ID" value="KAK5083715.1"/>
    <property type="molecule type" value="Genomic_DNA"/>
</dbReference>
<protein>
    <recommendedName>
        <fullName evidence="1">N-acetyltransferase domain-containing protein</fullName>
    </recommendedName>
</protein>
<proteinExistence type="predicted"/>
<dbReference type="PANTHER" id="PTHR42791:SF14">
    <property type="entry name" value="N-ACETYLTRANSFERASE DOMAIN-CONTAINING PROTEIN"/>
    <property type="match status" value="1"/>
</dbReference>
<evidence type="ECO:0000313" key="3">
    <source>
        <dbReference type="Proteomes" id="UP001309876"/>
    </source>
</evidence>
<organism evidence="2 3">
    <name type="scientific">Lithohypha guttulata</name>
    <dbReference type="NCBI Taxonomy" id="1690604"/>
    <lineage>
        <taxon>Eukaryota</taxon>
        <taxon>Fungi</taxon>
        <taxon>Dikarya</taxon>
        <taxon>Ascomycota</taxon>
        <taxon>Pezizomycotina</taxon>
        <taxon>Eurotiomycetes</taxon>
        <taxon>Chaetothyriomycetidae</taxon>
        <taxon>Chaetothyriales</taxon>
        <taxon>Trichomeriaceae</taxon>
        <taxon>Lithohypha</taxon>
    </lineage>
</organism>
<gene>
    <name evidence="2" type="ORF">LTR05_006219</name>
</gene>
<dbReference type="PROSITE" id="PS51186">
    <property type="entry name" value="GNAT"/>
    <property type="match status" value="1"/>
</dbReference>
<reference evidence="2 3" key="1">
    <citation type="submission" date="2023-08" db="EMBL/GenBank/DDBJ databases">
        <title>Black Yeasts Isolated from many extreme environments.</title>
        <authorList>
            <person name="Coleine C."/>
            <person name="Stajich J.E."/>
            <person name="Selbmann L."/>
        </authorList>
    </citation>
    <scope>NUCLEOTIDE SEQUENCE [LARGE SCALE GENOMIC DNA]</scope>
    <source>
        <strain evidence="2 3">CCFEE 5910</strain>
    </source>
</reference>
<dbReference type="InterPro" id="IPR000182">
    <property type="entry name" value="GNAT_dom"/>
</dbReference>
<sequence length="235" mass="26392">MPLKVLPCTTLDYPRSVEVERRAWAQGPFTKILFPGPFPEDMAELRAQEIAKQVEEDPTTRWLKVVDTDLFDPDKGIAFAKWHVYADQPANTGRSRSFGEGCNIEACEFVFGGVSKSRDSIIGGKNFVYLAILATDPDHQRRGAAGLLVKWGVEEAKRYNLPLYVESSEAGHELYKKYGFKDFELYEIDMSKWGIAQPHRSWGMVIETEAKAPLTVVTMDDSTVGATTVVQPMPR</sequence>
<comment type="caution">
    <text evidence="2">The sequence shown here is derived from an EMBL/GenBank/DDBJ whole genome shotgun (WGS) entry which is preliminary data.</text>
</comment>
<dbReference type="Gene3D" id="3.40.630.30">
    <property type="match status" value="1"/>
</dbReference>